<dbReference type="STRING" id="29172.A0A0D8YEK1"/>
<comment type="function">
    <text evidence="7">Component of the general transcription and DNA repair factor IIH (TFIIH) core complex, which is involved in general and transcription-coupled nucleotide excision repair (NER) of damaged DNA and, when complexed to CAK, in RNA transcription by RNA polymerase II. In NER, TFIIH acts by opening DNA around the lesion to allow the excision of the damaged oligonucleotide and its replacement by a new DNA fragment. In transcription, TFIIH has an essential role in transcription initiation. When the pre-initiation complex (PIC) has been established, TFIIH is required for promoter opening and promoter escape. Phosphorylation of the C-terminal tail (CTD) of the largest subunit of RNA polymerase II by the kinase module CAK controls the initiation of transcription.</text>
</comment>
<dbReference type="GO" id="GO:0008270">
    <property type="term" value="F:zinc ion binding"/>
    <property type="evidence" value="ECO:0007669"/>
    <property type="project" value="UniProtKB-KW"/>
</dbReference>
<comment type="similarity">
    <text evidence="7">Belongs to the TFB4 family.</text>
</comment>
<evidence type="ECO:0000256" key="1">
    <source>
        <dbReference type="ARBA" id="ARBA00004123"/>
    </source>
</evidence>
<dbReference type="EMBL" id="KN716156">
    <property type="protein sequence ID" value="KJH53066.1"/>
    <property type="molecule type" value="Genomic_DNA"/>
</dbReference>
<organism evidence="8 9">
    <name type="scientific">Dictyocaulus viviparus</name>
    <name type="common">Bovine lungworm</name>
    <dbReference type="NCBI Taxonomy" id="29172"/>
    <lineage>
        <taxon>Eukaryota</taxon>
        <taxon>Metazoa</taxon>
        <taxon>Ecdysozoa</taxon>
        <taxon>Nematoda</taxon>
        <taxon>Chromadorea</taxon>
        <taxon>Rhabditida</taxon>
        <taxon>Rhabditina</taxon>
        <taxon>Rhabditomorpha</taxon>
        <taxon>Strongyloidea</taxon>
        <taxon>Metastrongylidae</taxon>
        <taxon>Dictyocaulus</taxon>
    </lineage>
</organism>
<reference evidence="8 9" key="1">
    <citation type="submission" date="2013-11" db="EMBL/GenBank/DDBJ databases">
        <title>Draft genome of the bovine lungworm Dictyocaulus viviparus.</title>
        <authorList>
            <person name="Mitreva M."/>
        </authorList>
    </citation>
    <scope>NUCLEOTIDE SEQUENCE [LARGE SCALE GENOMIC DNA]</scope>
    <source>
        <strain evidence="8 9">HannoverDv2000</strain>
    </source>
</reference>
<dbReference type="PANTHER" id="PTHR12831:SF0">
    <property type="entry name" value="GENERAL TRANSCRIPTION FACTOR IIH SUBUNIT 3"/>
    <property type="match status" value="1"/>
</dbReference>
<dbReference type="AlphaFoldDB" id="A0A0D8YEK1"/>
<keyword evidence="6 7" id="KW-0539">Nucleus</keyword>
<comment type="subcellular location">
    <subcellularLocation>
        <location evidence="1 7">Nucleus</location>
    </subcellularLocation>
</comment>
<dbReference type="GO" id="GO:0000439">
    <property type="term" value="C:transcription factor TFIIH core complex"/>
    <property type="evidence" value="ECO:0007669"/>
    <property type="project" value="UniProtKB-UniRule"/>
</dbReference>
<evidence type="ECO:0000256" key="6">
    <source>
        <dbReference type="ARBA" id="ARBA00023242"/>
    </source>
</evidence>
<dbReference type="GO" id="GO:0005675">
    <property type="term" value="C:transcription factor TFIIH holo complex"/>
    <property type="evidence" value="ECO:0007669"/>
    <property type="project" value="UniProtKB-UniRule"/>
</dbReference>
<reference evidence="9" key="2">
    <citation type="journal article" date="2016" name="Sci. Rep.">
        <title>Dictyocaulus viviparus genome, variome and transcriptome elucidate lungworm biology and support future intervention.</title>
        <authorList>
            <person name="McNulty S.N."/>
            <person name="Strube C."/>
            <person name="Rosa B.A."/>
            <person name="Martin J.C."/>
            <person name="Tyagi R."/>
            <person name="Choi Y.J."/>
            <person name="Wang Q."/>
            <person name="Hallsworth Pepin K."/>
            <person name="Zhang X."/>
            <person name="Ozersky P."/>
            <person name="Wilson R.K."/>
            <person name="Sternberg P.W."/>
            <person name="Gasser R.B."/>
            <person name="Mitreva M."/>
        </authorList>
    </citation>
    <scope>NUCLEOTIDE SEQUENCE [LARGE SCALE GENOMIC DNA]</scope>
    <source>
        <strain evidence="9">HannoverDv2000</strain>
    </source>
</reference>
<keyword evidence="9" id="KW-1185">Reference proteome</keyword>
<dbReference type="GO" id="GO:0006355">
    <property type="term" value="P:regulation of DNA-templated transcription"/>
    <property type="evidence" value="ECO:0007669"/>
    <property type="project" value="InterPro"/>
</dbReference>
<evidence type="ECO:0000256" key="3">
    <source>
        <dbReference type="ARBA" id="ARBA00022763"/>
    </source>
</evidence>
<evidence type="ECO:0000256" key="5">
    <source>
        <dbReference type="ARBA" id="ARBA00023204"/>
    </source>
</evidence>
<gene>
    <name evidence="8" type="ORF">DICVIV_00751</name>
</gene>
<sequence length="97" mass="11102">METGSVKGFCYFIYFSILFQTYLLGDQSNRSLFPQPKLKEVDYRASCACHHELVSSGWVCSVCLSVMCQFMPMCKTCGAIFKVNALPRKAQKRKRKD</sequence>
<keyword evidence="4 7" id="KW-0862">Zinc</keyword>
<evidence type="ECO:0000256" key="7">
    <source>
        <dbReference type="RuleBase" id="RU368090"/>
    </source>
</evidence>
<evidence type="ECO:0000256" key="4">
    <source>
        <dbReference type="ARBA" id="ARBA00022833"/>
    </source>
</evidence>
<dbReference type="Proteomes" id="UP000053766">
    <property type="component" value="Unassembled WGS sequence"/>
</dbReference>
<dbReference type="OrthoDB" id="17307at2759"/>
<keyword evidence="7" id="KW-0863">Zinc-finger</keyword>
<keyword evidence="2 7" id="KW-0479">Metal-binding</keyword>
<keyword evidence="3 7" id="KW-0227">DNA damage</keyword>
<keyword evidence="7" id="KW-0804">Transcription</keyword>
<comment type="subunit">
    <text evidence="7">Part of a TFIID-containing RNA polymerase II pre-initiation complex that is composed of TBP and at least GTF2A1, GTF2A2, GTF2E1, GTF2E2, GTF2F1, GTF2H2, GTF2H3, GTF2H4, GTF2H5, GTF2B, TCEA1, ERCC2, ERCC3, TAF1, TAF2, TAF3, TAF4, TAF5, TAF6, TAF7, TAF8, TAF9, TAF10, TAF11, TAF12 and TAF13. Component of the 7-subunit TFIIH core complex composed of XPB/ERCC3, XPD/ERCC2, GTF2H1, GTF2H2, GTF2H3, GTF2H4 and GTF2H5, which is active in NER. The core complex associates with the 3-subunit CDK-activating kinase (CAK) module composed of CCNH/cyclin H, CDK7 and MNAT1 to form the 10-subunit holoenzyme (holo-TFIIH) active in transcription. Interacts with RARA; the interaction requires prior phosphorylation of RARA on 'Ser-369' which then enhances interaction of RARA with CDK7.</text>
</comment>
<dbReference type="InterPro" id="IPR004600">
    <property type="entry name" value="TFIIH_Tfb4/GTF2H3"/>
</dbReference>
<keyword evidence="5 7" id="KW-0234">DNA repair</keyword>
<keyword evidence="7" id="KW-0805">Transcription regulation</keyword>
<evidence type="ECO:0000256" key="2">
    <source>
        <dbReference type="ARBA" id="ARBA00022723"/>
    </source>
</evidence>
<protein>
    <recommendedName>
        <fullName evidence="7">General transcription factor IIH subunit 3</fullName>
    </recommendedName>
    <alternativeName>
        <fullName evidence="7">General transcription factor IIH polypeptide 3</fullName>
    </alternativeName>
</protein>
<dbReference type="PANTHER" id="PTHR12831">
    <property type="entry name" value="TRANSCRIPTION INITIATION FACTOR IIH TFIIH , POLYPEPTIDE 3-RELATED"/>
    <property type="match status" value="1"/>
</dbReference>
<dbReference type="Pfam" id="PF03850">
    <property type="entry name" value="Tfb4"/>
    <property type="match status" value="1"/>
</dbReference>
<dbReference type="GO" id="GO:0006289">
    <property type="term" value="P:nucleotide-excision repair"/>
    <property type="evidence" value="ECO:0007669"/>
    <property type="project" value="UniProtKB-UniRule"/>
</dbReference>
<evidence type="ECO:0000313" key="9">
    <source>
        <dbReference type="Proteomes" id="UP000053766"/>
    </source>
</evidence>
<evidence type="ECO:0000313" key="8">
    <source>
        <dbReference type="EMBL" id="KJH53066.1"/>
    </source>
</evidence>
<name>A0A0D8YEK1_DICVI</name>
<accession>A0A0D8YEK1</accession>
<proteinExistence type="inferred from homology"/>